<proteinExistence type="predicted"/>
<accession>A0A1R3RH22</accession>
<name>A0A1R3RH22_ASPC5</name>
<dbReference type="AlphaFoldDB" id="A0A1R3RH22"/>
<reference evidence="2" key="1">
    <citation type="journal article" date="2017" name="Genome Biol.">
        <title>Comparative genomics reveals high biological diversity and specific adaptations in the industrially and medically important fungal genus Aspergillus.</title>
        <authorList>
            <person name="de Vries R.P."/>
            <person name="Riley R."/>
            <person name="Wiebenga A."/>
            <person name="Aguilar-Osorio G."/>
            <person name="Amillis S."/>
            <person name="Uchima C.A."/>
            <person name="Anderluh G."/>
            <person name="Asadollahi M."/>
            <person name="Askin M."/>
            <person name="Barry K."/>
            <person name="Battaglia E."/>
            <person name="Bayram O."/>
            <person name="Benocci T."/>
            <person name="Braus-Stromeyer S.A."/>
            <person name="Caldana C."/>
            <person name="Canovas D."/>
            <person name="Cerqueira G.C."/>
            <person name="Chen F."/>
            <person name="Chen W."/>
            <person name="Choi C."/>
            <person name="Clum A."/>
            <person name="Dos Santos R.A."/>
            <person name="Damasio A.R."/>
            <person name="Diallinas G."/>
            <person name="Emri T."/>
            <person name="Fekete E."/>
            <person name="Flipphi M."/>
            <person name="Freyberg S."/>
            <person name="Gallo A."/>
            <person name="Gournas C."/>
            <person name="Habgood R."/>
            <person name="Hainaut M."/>
            <person name="Harispe M.L."/>
            <person name="Henrissat B."/>
            <person name="Hilden K.S."/>
            <person name="Hope R."/>
            <person name="Hossain A."/>
            <person name="Karabika E."/>
            <person name="Karaffa L."/>
            <person name="Karanyi Z."/>
            <person name="Krasevec N."/>
            <person name="Kuo A."/>
            <person name="Kusch H."/>
            <person name="LaButti K."/>
            <person name="Lagendijk E.L."/>
            <person name="Lapidus A."/>
            <person name="Levasseur A."/>
            <person name="Lindquist E."/>
            <person name="Lipzen A."/>
            <person name="Logrieco A.F."/>
            <person name="MacCabe A."/>
            <person name="Maekelae M.R."/>
            <person name="Malavazi I."/>
            <person name="Melin P."/>
            <person name="Meyer V."/>
            <person name="Mielnichuk N."/>
            <person name="Miskei M."/>
            <person name="Molnar A.P."/>
            <person name="Mule G."/>
            <person name="Ngan C.Y."/>
            <person name="Orejas M."/>
            <person name="Orosz E."/>
            <person name="Ouedraogo J.P."/>
            <person name="Overkamp K.M."/>
            <person name="Park H.-S."/>
            <person name="Perrone G."/>
            <person name="Piumi F."/>
            <person name="Punt P.J."/>
            <person name="Ram A.F."/>
            <person name="Ramon A."/>
            <person name="Rauscher S."/>
            <person name="Record E."/>
            <person name="Riano-Pachon D.M."/>
            <person name="Robert V."/>
            <person name="Roehrig J."/>
            <person name="Ruller R."/>
            <person name="Salamov A."/>
            <person name="Salih N.S."/>
            <person name="Samson R.A."/>
            <person name="Sandor E."/>
            <person name="Sanguinetti M."/>
            <person name="Schuetze T."/>
            <person name="Sepcic K."/>
            <person name="Shelest E."/>
            <person name="Sherlock G."/>
            <person name="Sophianopoulou V."/>
            <person name="Squina F.M."/>
            <person name="Sun H."/>
            <person name="Susca A."/>
            <person name="Todd R.B."/>
            <person name="Tsang A."/>
            <person name="Unkles S.E."/>
            <person name="van de Wiele N."/>
            <person name="van Rossen-Uffink D."/>
            <person name="Oliveira J.V."/>
            <person name="Vesth T.C."/>
            <person name="Visser J."/>
            <person name="Yu J.-H."/>
            <person name="Zhou M."/>
            <person name="Andersen M.R."/>
            <person name="Archer D.B."/>
            <person name="Baker S.E."/>
            <person name="Benoit I."/>
            <person name="Brakhage A.A."/>
            <person name="Braus G.H."/>
            <person name="Fischer R."/>
            <person name="Frisvad J.C."/>
            <person name="Goldman G.H."/>
            <person name="Houbraken J."/>
            <person name="Oakley B."/>
            <person name="Pocsi I."/>
            <person name="Scazzocchio C."/>
            <person name="Seiboth B."/>
            <person name="vanKuyk P.A."/>
            <person name="Wortman J."/>
            <person name="Dyer P.S."/>
            <person name="Grigoriev I.V."/>
        </authorList>
    </citation>
    <scope>NUCLEOTIDE SEQUENCE [LARGE SCALE GENOMIC DNA]</scope>
    <source>
        <strain evidence="2">ITEM 5010</strain>
    </source>
</reference>
<gene>
    <name evidence="1" type="ORF">ASPCADRAFT_209050</name>
</gene>
<sequence>MYHVPHITNPLQSILSAHETNLPTPMTLISSLVVHQELKQNEYKIIIKQNRIKHLPCNQPLSVIACMLGWEIIDRVEKEWLGLVWGGVGWVI</sequence>
<dbReference type="VEuPathDB" id="FungiDB:ASPCADRAFT_209050"/>
<protein>
    <submittedName>
        <fullName evidence="1">Uncharacterized protein</fullName>
    </submittedName>
</protein>
<dbReference type="Proteomes" id="UP000188318">
    <property type="component" value="Unassembled WGS sequence"/>
</dbReference>
<evidence type="ECO:0000313" key="2">
    <source>
        <dbReference type="Proteomes" id="UP000188318"/>
    </source>
</evidence>
<keyword evidence="2" id="KW-1185">Reference proteome</keyword>
<dbReference type="EMBL" id="KV907503">
    <property type="protein sequence ID" value="OOF93785.1"/>
    <property type="molecule type" value="Genomic_DNA"/>
</dbReference>
<evidence type="ECO:0000313" key="1">
    <source>
        <dbReference type="EMBL" id="OOF93785.1"/>
    </source>
</evidence>
<organism evidence="1 2">
    <name type="scientific">Aspergillus carbonarius (strain ITEM 5010)</name>
    <dbReference type="NCBI Taxonomy" id="602072"/>
    <lineage>
        <taxon>Eukaryota</taxon>
        <taxon>Fungi</taxon>
        <taxon>Dikarya</taxon>
        <taxon>Ascomycota</taxon>
        <taxon>Pezizomycotina</taxon>
        <taxon>Eurotiomycetes</taxon>
        <taxon>Eurotiomycetidae</taxon>
        <taxon>Eurotiales</taxon>
        <taxon>Aspergillaceae</taxon>
        <taxon>Aspergillus</taxon>
        <taxon>Aspergillus subgen. Circumdati</taxon>
    </lineage>
</organism>